<keyword evidence="4" id="KW-0732">Signal</keyword>
<evidence type="ECO:0000256" key="4">
    <source>
        <dbReference type="SAM" id="SignalP"/>
    </source>
</evidence>
<dbReference type="PANTHER" id="PTHR43649:SF11">
    <property type="entry name" value="ABC TRANSPORTER SUBSTRATE-BINDING PROTEIN YESO-RELATED"/>
    <property type="match status" value="1"/>
</dbReference>
<dbReference type="RefSeq" id="WP_386830697.1">
    <property type="nucleotide sequence ID" value="NZ_JBHUNP010000001.1"/>
</dbReference>
<evidence type="ECO:0000256" key="2">
    <source>
        <dbReference type="ARBA" id="ARBA00008520"/>
    </source>
</evidence>
<dbReference type="Pfam" id="PF01547">
    <property type="entry name" value="SBP_bac_1"/>
    <property type="match status" value="1"/>
</dbReference>
<gene>
    <name evidence="5" type="ORF">ACFSX5_00350</name>
</gene>
<dbReference type="InterPro" id="IPR006059">
    <property type="entry name" value="SBP"/>
</dbReference>
<dbReference type="PROSITE" id="PS51318">
    <property type="entry name" value="TAT"/>
    <property type="match status" value="1"/>
</dbReference>
<sequence>MTNSVRAGATRRLFLAGTAITLALSVTATSLPVAAQDLTGDIRFSWWGGQVRNDKTDRIIQLFEEQNPGVTIARENADFAPYWERLTIQSTGNNQPCAITMQTRWLATYARPDILMPLDDLVADGTLDVTGIPESVMSGARGADGNLYMIPHGVFYFALMYNEQMLEDAIAAGVEPLEWPYTWDEYADHLRAVQATLSDGAVATHNMGREPDAFVPWVQSHGEKVFDGSKVAFSRDIAIAWFNYWETLRNEGVTESPEEMISENSALVEESNLANARGYATNRPPNQLGSVQTVVDTVSPGTTINTRPYPTGPDGTIGMDLGSNGIAIGANCTAEQLPATTAWINFWTQNPEAAAIYQSDNGVVAIPELAAAQAADPETQPTQVRHIELYQQVVDDAKPVIWPAGGYQAMTDVLNRTYDAVAFGQLSVEDGADQLIAELQQQLDQAAPR</sequence>
<dbReference type="SUPFAM" id="SSF53850">
    <property type="entry name" value="Periplasmic binding protein-like II"/>
    <property type="match status" value="1"/>
</dbReference>
<feature type="chain" id="PRO_5045537227" evidence="4">
    <location>
        <begin position="36"/>
        <end position="449"/>
    </location>
</feature>
<comment type="similarity">
    <text evidence="2">Belongs to the bacterial solute-binding protein 1 family.</text>
</comment>
<dbReference type="InterPro" id="IPR050490">
    <property type="entry name" value="Bact_solute-bd_prot1"/>
</dbReference>
<evidence type="ECO:0000256" key="1">
    <source>
        <dbReference type="ARBA" id="ARBA00004418"/>
    </source>
</evidence>
<organism evidence="5 6">
    <name type="scientific">Devosia albogilva</name>
    <dbReference type="NCBI Taxonomy" id="429726"/>
    <lineage>
        <taxon>Bacteria</taxon>
        <taxon>Pseudomonadati</taxon>
        <taxon>Pseudomonadota</taxon>
        <taxon>Alphaproteobacteria</taxon>
        <taxon>Hyphomicrobiales</taxon>
        <taxon>Devosiaceae</taxon>
        <taxon>Devosia</taxon>
    </lineage>
</organism>
<feature type="signal peptide" evidence="4">
    <location>
        <begin position="1"/>
        <end position="35"/>
    </location>
</feature>
<comment type="subcellular location">
    <subcellularLocation>
        <location evidence="1">Periplasm</location>
    </subcellularLocation>
</comment>
<proteinExistence type="inferred from homology"/>
<dbReference type="InterPro" id="IPR006311">
    <property type="entry name" value="TAT_signal"/>
</dbReference>
<evidence type="ECO:0000313" key="5">
    <source>
        <dbReference type="EMBL" id="MFD2646239.1"/>
    </source>
</evidence>
<name>A0ABW5QFY6_9HYPH</name>
<keyword evidence="6" id="KW-1185">Reference proteome</keyword>
<reference evidence="6" key="1">
    <citation type="journal article" date="2019" name="Int. J. Syst. Evol. Microbiol.">
        <title>The Global Catalogue of Microorganisms (GCM) 10K type strain sequencing project: providing services to taxonomists for standard genome sequencing and annotation.</title>
        <authorList>
            <consortium name="The Broad Institute Genomics Platform"/>
            <consortium name="The Broad Institute Genome Sequencing Center for Infectious Disease"/>
            <person name="Wu L."/>
            <person name="Ma J."/>
        </authorList>
    </citation>
    <scope>NUCLEOTIDE SEQUENCE [LARGE SCALE GENOMIC DNA]</scope>
    <source>
        <strain evidence="6">CCM 7427</strain>
    </source>
</reference>
<dbReference type="Gene3D" id="3.40.190.10">
    <property type="entry name" value="Periplasmic binding protein-like II"/>
    <property type="match status" value="2"/>
</dbReference>
<evidence type="ECO:0000313" key="6">
    <source>
        <dbReference type="Proteomes" id="UP001597521"/>
    </source>
</evidence>
<comment type="caution">
    <text evidence="5">The sequence shown here is derived from an EMBL/GenBank/DDBJ whole genome shotgun (WGS) entry which is preliminary data.</text>
</comment>
<dbReference type="Proteomes" id="UP001597521">
    <property type="component" value="Unassembled WGS sequence"/>
</dbReference>
<keyword evidence="3" id="KW-0574">Periplasm</keyword>
<protein>
    <submittedName>
        <fullName evidence="5">ABC transporter substrate-binding protein</fullName>
    </submittedName>
</protein>
<dbReference type="PANTHER" id="PTHR43649">
    <property type="entry name" value="ARABINOSE-BINDING PROTEIN-RELATED"/>
    <property type="match status" value="1"/>
</dbReference>
<dbReference type="EMBL" id="JBHUNP010000001">
    <property type="protein sequence ID" value="MFD2646239.1"/>
    <property type="molecule type" value="Genomic_DNA"/>
</dbReference>
<evidence type="ECO:0000256" key="3">
    <source>
        <dbReference type="ARBA" id="ARBA00022764"/>
    </source>
</evidence>
<accession>A0ABW5QFY6</accession>